<keyword evidence="3" id="KW-1185">Reference proteome</keyword>
<comment type="caution">
    <text evidence="2">The sequence shown here is derived from an EMBL/GenBank/DDBJ whole genome shotgun (WGS) entry which is preliminary data.</text>
</comment>
<dbReference type="AlphaFoldDB" id="A0AAE1E8X8"/>
<dbReference type="EMBL" id="JAWDGP010000740">
    <property type="protein sequence ID" value="KAK3797880.1"/>
    <property type="molecule type" value="Genomic_DNA"/>
</dbReference>
<evidence type="ECO:0000256" key="1">
    <source>
        <dbReference type="SAM" id="MobiDB-lite"/>
    </source>
</evidence>
<evidence type="ECO:0000313" key="3">
    <source>
        <dbReference type="Proteomes" id="UP001283361"/>
    </source>
</evidence>
<protein>
    <submittedName>
        <fullName evidence="2">Uncharacterized protein</fullName>
    </submittedName>
</protein>
<name>A0AAE1E8X8_9GAST</name>
<dbReference type="Proteomes" id="UP001283361">
    <property type="component" value="Unassembled WGS sequence"/>
</dbReference>
<proteinExistence type="predicted"/>
<gene>
    <name evidence="2" type="ORF">RRG08_052479</name>
</gene>
<reference evidence="2" key="1">
    <citation type="journal article" date="2023" name="G3 (Bethesda)">
        <title>A reference genome for the long-term kleptoplast-retaining sea slug Elysia crispata morphotype clarki.</title>
        <authorList>
            <person name="Eastman K.E."/>
            <person name="Pendleton A.L."/>
            <person name="Shaikh M.A."/>
            <person name="Suttiyut T."/>
            <person name="Ogas R."/>
            <person name="Tomko P."/>
            <person name="Gavelis G."/>
            <person name="Widhalm J.R."/>
            <person name="Wisecaver J.H."/>
        </authorList>
    </citation>
    <scope>NUCLEOTIDE SEQUENCE</scope>
    <source>
        <strain evidence="2">ECLA1</strain>
    </source>
</reference>
<feature type="compositionally biased region" description="Low complexity" evidence="1">
    <location>
        <begin position="8"/>
        <end position="22"/>
    </location>
</feature>
<accession>A0AAE1E8X8</accession>
<sequence length="87" mass="9741">MKNCKNASLRLLSPSPKPESSLPRWLLSTGCKPFSFTHKGKETSVSRTKSQLLAACAHITQHTQLKNHHICKLCIHLSFATILLRFA</sequence>
<feature type="region of interest" description="Disordered" evidence="1">
    <location>
        <begin position="1"/>
        <end position="22"/>
    </location>
</feature>
<evidence type="ECO:0000313" key="2">
    <source>
        <dbReference type="EMBL" id="KAK3797880.1"/>
    </source>
</evidence>
<organism evidence="2 3">
    <name type="scientific">Elysia crispata</name>
    <name type="common">lettuce slug</name>
    <dbReference type="NCBI Taxonomy" id="231223"/>
    <lineage>
        <taxon>Eukaryota</taxon>
        <taxon>Metazoa</taxon>
        <taxon>Spiralia</taxon>
        <taxon>Lophotrochozoa</taxon>
        <taxon>Mollusca</taxon>
        <taxon>Gastropoda</taxon>
        <taxon>Heterobranchia</taxon>
        <taxon>Euthyneura</taxon>
        <taxon>Panpulmonata</taxon>
        <taxon>Sacoglossa</taxon>
        <taxon>Placobranchoidea</taxon>
        <taxon>Plakobranchidae</taxon>
        <taxon>Elysia</taxon>
    </lineage>
</organism>